<dbReference type="EMBL" id="JACCFW010000001">
    <property type="protein sequence ID" value="NYJ73997.1"/>
    <property type="molecule type" value="Genomic_DNA"/>
</dbReference>
<dbReference type="RefSeq" id="WP_179479597.1">
    <property type="nucleotide sequence ID" value="NZ_JACCFW010000001.1"/>
</dbReference>
<reference evidence="1 2" key="1">
    <citation type="submission" date="2020-07" db="EMBL/GenBank/DDBJ databases">
        <title>Sequencing the genomes of 1000 actinobacteria strains.</title>
        <authorList>
            <person name="Klenk H.-P."/>
        </authorList>
    </citation>
    <scope>NUCLEOTIDE SEQUENCE [LARGE SCALE GENOMIC DNA]</scope>
    <source>
        <strain evidence="1 2">DSM 29531</strain>
    </source>
</reference>
<evidence type="ECO:0000313" key="1">
    <source>
        <dbReference type="EMBL" id="NYJ73997.1"/>
    </source>
</evidence>
<evidence type="ECO:0000313" key="2">
    <source>
        <dbReference type="Proteomes" id="UP000571817"/>
    </source>
</evidence>
<name>A0A853DBM1_9MICO</name>
<dbReference type="Pfam" id="PF21853">
    <property type="entry name" value="DUF6912"/>
    <property type="match status" value="1"/>
</dbReference>
<dbReference type="InterPro" id="IPR054206">
    <property type="entry name" value="DUF6912"/>
</dbReference>
<gene>
    <name evidence="1" type="ORF">HNR15_000960</name>
</gene>
<accession>A0A853DBM1</accession>
<proteinExistence type="predicted"/>
<dbReference type="AlphaFoldDB" id="A0A853DBM1"/>
<dbReference type="Proteomes" id="UP000571817">
    <property type="component" value="Unassembled WGS sequence"/>
</dbReference>
<sequence>MKRVYLPLTASQLHTLQGTRRLPDDELVGFAVTELLTETLPASEDDEGREYAALQEAALQSASRGGRVVVAADVDDELVQPPAAGDEGSPGRVLVREGLDLRRVVSLQVLDPAGERDPDSDLDLSWYDVTELAQLLLDLGEA</sequence>
<organism evidence="1 2">
    <name type="scientific">Allobranchiibius huperziae</name>
    <dbReference type="NCBI Taxonomy" id="1874116"/>
    <lineage>
        <taxon>Bacteria</taxon>
        <taxon>Bacillati</taxon>
        <taxon>Actinomycetota</taxon>
        <taxon>Actinomycetes</taxon>
        <taxon>Micrococcales</taxon>
        <taxon>Dermacoccaceae</taxon>
        <taxon>Allobranchiibius</taxon>
    </lineage>
</organism>
<comment type="caution">
    <text evidence="1">The sequence shown here is derived from an EMBL/GenBank/DDBJ whole genome shotgun (WGS) entry which is preliminary data.</text>
</comment>
<keyword evidence="2" id="KW-1185">Reference proteome</keyword>
<protein>
    <submittedName>
        <fullName evidence="1">Uncharacterized protein</fullName>
    </submittedName>
</protein>